<feature type="binding site" evidence="10">
    <location>
        <position position="210"/>
    </location>
    <ligand>
        <name>Mg(2+)</name>
        <dbReference type="ChEBI" id="CHEBI:18420"/>
    </ligand>
</feature>
<dbReference type="RefSeq" id="WP_130153554.1">
    <property type="nucleotide sequence ID" value="NZ_SCFB01000004.1"/>
</dbReference>
<comment type="catalytic activity">
    <reaction evidence="8">
        <text>(S)-malate + ATP + CoA = (S)-malyl-CoA + ADP + phosphate</text>
        <dbReference type="Rhea" id="RHEA:26193"/>
        <dbReference type="ChEBI" id="CHEBI:15589"/>
        <dbReference type="ChEBI" id="CHEBI:30616"/>
        <dbReference type="ChEBI" id="CHEBI:43474"/>
        <dbReference type="ChEBI" id="CHEBI:57287"/>
        <dbReference type="ChEBI" id="CHEBI:57317"/>
        <dbReference type="ChEBI" id="CHEBI:456216"/>
        <dbReference type="EC" id="6.2.1.9"/>
    </reaction>
</comment>
<evidence type="ECO:0000256" key="8">
    <source>
        <dbReference type="ARBA" id="ARBA00052241"/>
    </source>
</evidence>
<feature type="domain" description="ATP-citrate synthase/succinyl-CoA ligase C-terminal" evidence="11">
    <location>
        <begin position="259"/>
        <end position="377"/>
    </location>
</feature>
<keyword evidence="14" id="KW-1185">Reference proteome</keyword>
<dbReference type="UniPathway" id="UPA00223">
    <property type="reaction ID" value="UER00999"/>
</dbReference>
<dbReference type="InterPro" id="IPR005811">
    <property type="entry name" value="SUCC_ACL_C"/>
</dbReference>
<dbReference type="InterPro" id="IPR016102">
    <property type="entry name" value="Succinyl-CoA_synth-like"/>
</dbReference>
<dbReference type="Gene3D" id="3.40.50.261">
    <property type="entry name" value="Succinyl-CoA synthetase domains"/>
    <property type="match status" value="1"/>
</dbReference>
<evidence type="ECO:0000259" key="12">
    <source>
        <dbReference type="Pfam" id="PF08442"/>
    </source>
</evidence>
<dbReference type="InterPro" id="IPR013650">
    <property type="entry name" value="ATP-grasp_succ-CoA_synth-type"/>
</dbReference>
<dbReference type="GO" id="GO:0050074">
    <property type="term" value="F:malate-CoA ligase activity"/>
    <property type="evidence" value="ECO:0007669"/>
    <property type="project" value="UniProtKB-EC"/>
</dbReference>
<dbReference type="PANTHER" id="PTHR11815:SF10">
    <property type="entry name" value="SUCCINATE--COA LIGASE [GDP-FORMING] SUBUNIT BETA, MITOCHONDRIAL"/>
    <property type="match status" value="1"/>
</dbReference>
<dbReference type="FunFam" id="3.30.470.20:FF:000002">
    <property type="entry name" value="Succinate--CoA ligase [ADP-forming] subunit beta"/>
    <property type="match status" value="1"/>
</dbReference>
<dbReference type="OrthoDB" id="9802602at2"/>
<dbReference type="Pfam" id="PF00549">
    <property type="entry name" value="Ligase_CoA"/>
    <property type="match status" value="1"/>
</dbReference>
<protein>
    <recommendedName>
        <fullName evidence="10">Succinate--CoA ligase [ADP-forming] subunit beta</fullName>
        <ecNumber evidence="10">6.2.1.5</ecNumber>
    </recommendedName>
    <alternativeName>
        <fullName evidence="10">Succinyl-CoA synthetase subunit beta</fullName>
        <shortName evidence="10">SCS-beta</shortName>
    </alternativeName>
</protein>
<dbReference type="GO" id="GO:0005829">
    <property type="term" value="C:cytosol"/>
    <property type="evidence" value="ECO:0007669"/>
    <property type="project" value="TreeGrafter"/>
</dbReference>
<gene>
    <name evidence="10" type="primary">sucC</name>
    <name evidence="13" type="ORF">EQU50_02345</name>
</gene>
<dbReference type="SUPFAM" id="SSF56059">
    <property type="entry name" value="Glutathione synthetase ATP-binding domain-like"/>
    <property type="match status" value="1"/>
</dbReference>
<comment type="function">
    <text evidence="10">Succinyl-CoA synthetase functions in the citric acid cycle (TCA), coupling the hydrolysis of succinyl-CoA to the synthesis of either ATP or GTP and thus represents the only step of substrate-level phosphorylation in the TCA. The beta subunit provides nucleotide specificity of the enzyme and binds the substrate succinate, while the binding sites for coenzyme A and phosphate are found in the alpha subunit.</text>
</comment>
<dbReference type="GO" id="GO:0006099">
    <property type="term" value="P:tricarboxylic acid cycle"/>
    <property type="evidence" value="ECO:0007669"/>
    <property type="project" value="UniProtKB-UniRule"/>
</dbReference>
<dbReference type="GO" id="GO:0004776">
    <property type="term" value="F:succinate-CoA ligase (GDP-forming) activity"/>
    <property type="evidence" value="ECO:0007669"/>
    <property type="project" value="RHEA"/>
</dbReference>
<dbReference type="Proteomes" id="UP000293550">
    <property type="component" value="Unassembled WGS sequence"/>
</dbReference>
<feature type="binding site" evidence="10">
    <location>
        <position position="46"/>
    </location>
    <ligand>
        <name>ATP</name>
        <dbReference type="ChEBI" id="CHEBI:30616"/>
    </ligand>
</feature>
<evidence type="ECO:0000256" key="4">
    <source>
        <dbReference type="ARBA" id="ARBA00022723"/>
    </source>
</evidence>
<evidence type="ECO:0000256" key="10">
    <source>
        <dbReference type="HAMAP-Rule" id="MF_00558"/>
    </source>
</evidence>
<accession>A0A4Q7DJC7</accession>
<keyword evidence="6 10" id="KW-0067">ATP-binding</keyword>
<dbReference type="Pfam" id="PF08442">
    <property type="entry name" value="ATP-grasp_2"/>
    <property type="match status" value="1"/>
</dbReference>
<evidence type="ECO:0000313" key="13">
    <source>
        <dbReference type="EMBL" id="RZI46450.1"/>
    </source>
</evidence>
<dbReference type="InterPro" id="IPR017866">
    <property type="entry name" value="Succ-CoA_synthase_bsu_CS"/>
</dbReference>
<dbReference type="GO" id="GO:0000287">
    <property type="term" value="F:magnesium ion binding"/>
    <property type="evidence" value="ECO:0007669"/>
    <property type="project" value="UniProtKB-UniRule"/>
</dbReference>
<evidence type="ECO:0000259" key="11">
    <source>
        <dbReference type="Pfam" id="PF00549"/>
    </source>
</evidence>
<dbReference type="InterPro" id="IPR005809">
    <property type="entry name" value="Succ_CoA_ligase-like_bsu"/>
</dbReference>
<dbReference type="GO" id="GO:0006104">
    <property type="term" value="P:succinyl-CoA metabolic process"/>
    <property type="evidence" value="ECO:0007669"/>
    <property type="project" value="TreeGrafter"/>
</dbReference>
<keyword evidence="3 10" id="KW-0436">Ligase</keyword>
<dbReference type="HAMAP" id="MF_00558">
    <property type="entry name" value="Succ_CoA_beta"/>
    <property type="match status" value="1"/>
</dbReference>
<comment type="caution">
    <text evidence="13">The sequence shown here is derived from an EMBL/GenBank/DDBJ whole genome shotgun (WGS) entry which is preliminary data.</text>
</comment>
<feature type="domain" description="ATP-grasp fold succinyl-CoA synthetase-type" evidence="12">
    <location>
        <begin position="2"/>
        <end position="199"/>
    </location>
</feature>
<dbReference type="PROSITE" id="PS01217">
    <property type="entry name" value="SUCCINYL_COA_LIG_3"/>
    <property type="match status" value="1"/>
</dbReference>
<comment type="catalytic activity">
    <reaction evidence="10">
        <text>succinate + ATP + CoA = succinyl-CoA + ADP + phosphate</text>
        <dbReference type="Rhea" id="RHEA:17661"/>
        <dbReference type="ChEBI" id="CHEBI:30031"/>
        <dbReference type="ChEBI" id="CHEBI:30616"/>
        <dbReference type="ChEBI" id="CHEBI:43474"/>
        <dbReference type="ChEBI" id="CHEBI:57287"/>
        <dbReference type="ChEBI" id="CHEBI:57292"/>
        <dbReference type="ChEBI" id="CHEBI:456216"/>
        <dbReference type="EC" id="6.2.1.5"/>
    </reaction>
</comment>
<dbReference type="PANTHER" id="PTHR11815">
    <property type="entry name" value="SUCCINYL-COA SYNTHETASE BETA CHAIN"/>
    <property type="match status" value="1"/>
</dbReference>
<feature type="binding site" evidence="10">
    <location>
        <begin position="53"/>
        <end position="55"/>
    </location>
    <ligand>
        <name>ATP</name>
        <dbReference type="ChEBI" id="CHEBI:30616"/>
    </ligand>
</feature>
<dbReference type="AlphaFoldDB" id="A0A4Q7DJC7"/>
<comment type="catalytic activity">
    <reaction evidence="10">
        <text>GTP + succinate + CoA = succinyl-CoA + GDP + phosphate</text>
        <dbReference type="Rhea" id="RHEA:22120"/>
        <dbReference type="ChEBI" id="CHEBI:30031"/>
        <dbReference type="ChEBI" id="CHEBI:37565"/>
        <dbReference type="ChEBI" id="CHEBI:43474"/>
        <dbReference type="ChEBI" id="CHEBI:57287"/>
        <dbReference type="ChEBI" id="CHEBI:57292"/>
        <dbReference type="ChEBI" id="CHEBI:58189"/>
    </reaction>
</comment>
<keyword evidence="2 10" id="KW-0816">Tricarboxylic acid cycle</keyword>
<comment type="cofactor">
    <cofactor evidence="10">
        <name>Mg(2+)</name>
        <dbReference type="ChEBI" id="CHEBI:18420"/>
    </cofactor>
    <text evidence="10">Binds 1 Mg(2+) ion per subunit.</text>
</comment>
<feature type="binding site" evidence="10">
    <location>
        <position position="261"/>
    </location>
    <ligand>
        <name>substrate</name>
        <note>ligand shared with subunit alpha</note>
    </ligand>
</feature>
<keyword evidence="5 10" id="KW-0547">Nucleotide-binding</keyword>
<name>A0A4Q7DJC7_9PROT</name>
<evidence type="ECO:0000313" key="14">
    <source>
        <dbReference type="Proteomes" id="UP000293550"/>
    </source>
</evidence>
<dbReference type="EC" id="6.2.1.5" evidence="10"/>
<evidence type="ECO:0000256" key="6">
    <source>
        <dbReference type="ARBA" id="ARBA00022840"/>
    </source>
</evidence>
<organism evidence="13 14">
    <name type="scientific">Candidatus Finniella inopinata</name>
    <dbReference type="NCBI Taxonomy" id="1696036"/>
    <lineage>
        <taxon>Bacteria</taxon>
        <taxon>Pseudomonadati</taxon>
        <taxon>Pseudomonadota</taxon>
        <taxon>Alphaproteobacteria</taxon>
        <taxon>Holosporales</taxon>
        <taxon>Candidatus Paracaedibacteraceae</taxon>
        <taxon>Candidatus Finniella</taxon>
    </lineage>
</organism>
<feature type="binding site" evidence="10">
    <location>
        <position position="196"/>
    </location>
    <ligand>
        <name>Mg(2+)</name>
        <dbReference type="ChEBI" id="CHEBI:18420"/>
    </ligand>
</feature>
<dbReference type="PIRSF" id="PIRSF001554">
    <property type="entry name" value="SucCS_beta"/>
    <property type="match status" value="1"/>
</dbReference>
<keyword evidence="7 10" id="KW-0460">Magnesium</keyword>
<evidence type="ECO:0000256" key="1">
    <source>
        <dbReference type="ARBA" id="ARBA00009182"/>
    </source>
</evidence>
<dbReference type="FunFam" id="3.40.50.261:FF:000001">
    <property type="entry name" value="Succinate--CoA ligase [ADP-forming] subunit beta"/>
    <property type="match status" value="1"/>
</dbReference>
<proteinExistence type="inferred from homology"/>
<dbReference type="NCBIfam" id="NF001913">
    <property type="entry name" value="PRK00696.1"/>
    <property type="match status" value="1"/>
</dbReference>
<reference evidence="13 14" key="1">
    <citation type="submission" date="2018-10" db="EMBL/GenBank/DDBJ databases">
        <title>An updated phylogeny of the Alphaproteobacteria reveals that the parasitic Rickettsiales and Holosporales have independent origins.</title>
        <authorList>
            <person name="Munoz-Gomez S.A."/>
            <person name="Hess S."/>
            <person name="Burger G."/>
            <person name="Lang B.F."/>
            <person name="Susko E."/>
            <person name="Slamovits C.H."/>
            <person name="Roger A.J."/>
        </authorList>
    </citation>
    <scope>NUCLEOTIDE SEQUENCE [LARGE SCALE GENOMIC DNA]</scope>
    <source>
        <strain evidence="13">HOLO01</strain>
    </source>
</reference>
<comment type="subunit">
    <text evidence="10">Heterotetramer of two alpha and two beta subunits.</text>
</comment>
<dbReference type="InterPro" id="IPR013815">
    <property type="entry name" value="ATP_grasp_subdomain_1"/>
</dbReference>
<dbReference type="Gene3D" id="3.30.470.20">
    <property type="entry name" value="ATP-grasp fold, B domain"/>
    <property type="match status" value="1"/>
</dbReference>
<feature type="binding site" evidence="10">
    <location>
        <position position="102"/>
    </location>
    <ligand>
        <name>ATP</name>
        <dbReference type="ChEBI" id="CHEBI:30616"/>
    </ligand>
</feature>
<sequence>MNLHEYQAKQILADFGVPILFGKVAYTPDQAVEVAQTLGGDLWVVKAQIHAGGRGKAGGVLLAHSLAEVKDSAHTLLNRSLVTAQTGPQGELVECVYVEQGCAIERELYVSLSLNRRAGQLCLVASASGGVAIEEVAHKNPEAIDQILIDPFLGIQPYHLQRLGKSLSLPTDILEPFLKSLYQAYIQFDASLIEINPLAATKQGKLVALDAKMAIDDNAAYRQPFIKEWERTNPLPAEEQKAQDYGLSYVKLYGDIACMVNGAGLAMATLDLIQGHGGKPANFLDIGGSADQERVEVAFQLITADPKVKVVFINIFGGIIQCDMIANSIVAAAQQKAFDRPIVVRLEGAHSVEARQILATSGLAIVPVSNLEEAAQEIMRATKEHP</sequence>
<evidence type="ECO:0000256" key="5">
    <source>
        <dbReference type="ARBA" id="ARBA00022741"/>
    </source>
</evidence>
<dbReference type="FunFam" id="3.30.1490.20:FF:000002">
    <property type="entry name" value="Succinate--CoA ligase [ADP-forming] subunit beta"/>
    <property type="match status" value="1"/>
</dbReference>
<keyword evidence="4 10" id="KW-0479">Metal-binding</keyword>
<evidence type="ECO:0000256" key="3">
    <source>
        <dbReference type="ARBA" id="ARBA00022598"/>
    </source>
</evidence>
<evidence type="ECO:0000256" key="7">
    <source>
        <dbReference type="ARBA" id="ARBA00022842"/>
    </source>
</evidence>
<dbReference type="SUPFAM" id="SSF52210">
    <property type="entry name" value="Succinyl-CoA synthetase domains"/>
    <property type="match status" value="1"/>
</dbReference>
<comment type="similarity">
    <text evidence="1 10">Belongs to the succinate/malate CoA ligase beta subunit family.</text>
</comment>
<evidence type="ECO:0000256" key="9">
    <source>
        <dbReference type="ARBA" id="ARBA00060690"/>
    </source>
</evidence>
<dbReference type="Gene3D" id="3.30.1490.20">
    <property type="entry name" value="ATP-grasp fold, A domain"/>
    <property type="match status" value="1"/>
</dbReference>
<comment type="pathway">
    <text evidence="9">One-carbon metabolism; formaldehyde assimilation via serine pathway.</text>
</comment>
<feature type="binding site" evidence="10">
    <location>
        <position position="99"/>
    </location>
    <ligand>
        <name>ATP</name>
        <dbReference type="ChEBI" id="CHEBI:30616"/>
    </ligand>
</feature>
<dbReference type="NCBIfam" id="TIGR01016">
    <property type="entry name" value="sucCoAbeta"/>
    <property type="match status" value="1"/>
</dbReference>
<dbReference type="GO" id="GO:0004775">
    <property type="term" value="F:succinate-CoA ligase (ADP-forming) activity"/>
    <property type="evidence" value="ECO:0007669"/>
    <property type="project" value="UniProtKB-UniRule"/>
</dbReference>
<dbReference type="GO" id="GO:0042709">
    <property type="term" value="C:succinate-CoA ligase complex"/>
    <property type="evidence" value="ECO:0007669"/>
    <property type="project" value="TreeGrafter"/>
</dbReference>
<feature type="binding site" evidence="10">
    <location>
        <position position="107"/>
    </location>
    <ligand>
        <name>ATP</name>
        <dbReference type="ChEBI" id="CHEBI:30616"/>
    </ligand>
</feature>
<dbReference type="EMBL" id="SCFB01000004">
    <property type="protein sequence ID" value="RZI46450.1"/>
    <property type="molecule type" value="Genomic_DNA"/>
</dbReference>
<dbReference type="GO" id="GO:0005524">
    <property type="term" value="F:ATP binding"/>
    <property type="evidence" value="ECO:0007669"/>
    <property type="project" value="UniProtKB-UniRule"/>
</dbReference>
<comment type="pathway">
    <text evidence="10">Carbohydrate metabolism; tricarboxylic acid cycle; succinate from succinyl-CoA (ligase route): step 1/1.</text>
</comment>
<evidence type="ECO:0000256" key="2">
    <source>
        <dbReference type="ARBA" id="ARBA00022532"/>
    </source>
</evidence>
<comment type="caution">
    <text evidence="10">Lacks conserved residue(s) required for the propagation of feature annotation.</text>
</comment>